<dbReference type="EMBL" id="KQ435841">
    <property type="protein sequence ID" value="KOX71309.1"/>
    <property type="molecule type" value="Genomic_DNA"/>
</dbReference>
<dbReference type="Proteomes" id="UP000053105">
    <property type="component" value="Unassembled WGS sequence"/>
</dbReference>
<evidence type="ECO:0000313" key="2">
    <source>
        <dbReference type="Proteomes" id="UP000053105"/>
    </source>
</evidence>
<reference evidence="1 2" key="1">
    <citation type="submission" date="2015-07" db="EMBL/GenBank/DDBJ databases">
        <title>The genome of Melipona quadrifasciata.</title>
        <authorList>
            <person name="Pan H."/>
            <person name="Kapheim K."/>
        </authorList>
    </citation>
    <scope>NUCLEOTIDE SEQUENCE [LARGE SCALE GENOMIC DNA]</scope>
    <source>
        <strain evidence="1">0111107301</strain>
        <tissue evidence="1">Whole body</tissue>
    </source>
</reference>
<name>A0A0M8ZX12_9HYME</name>
<dbReference type="AlphaFoldDB" id="A0A0M8ZX12"/>
<keyword evidence="2" id="KW-1185">Reference proteome</keyword>
<sequence>MSTLMPTVTSKIDMEGYKLVIFTTLVVLALTYQPRQSTYRETFTEVCDTTGKCEFKKYKVHNRNSHKTSVEQTFYNFRDTKMETQSSWTLIDIL</sequence>
<protein>
    <submittedName>
        <fullName evidence="1">Uncharacterized protein</fullName>
    </submittedName>
</protein>
<proteinExistence type="predicted"/>
<accession>A0A0M8ZX12</accession>
<evidence type="ECO:0000313" key="1">
    <source>
        <dbReference type="EMBL" id="KOX71309.1"/>
    </source>
</evidence>
<gene>
    <name evidence="1" type="ORF">WN51_04621</name>
</gene>
<organism evidence="1 2">
    <name type="scientific">Melipona quadrifasciata</name>
    <dbReference type="NCBI Taxonomy" id="166423"/>
    <lineage>
        <taxon>Eukaryota</taxon>
        <taxon>Metazoa</taxon>
        <taxon>Ecdysozoa</taxon>
        <taxon>Arthropoda</taxon>
        <taxon>Hexapoda</taxon>
        <taxon>Insecta</taxon>
        <taxon>Pterygota</taxon>
        <taxon>Neoptera</taxon>
        <taxon>Endopterygota</taxon>
        <taxon>Hymenoptera</taxon>
        <taxon>Apocrita</taxon>
        <taxon>Aculeata</taxon>
        <taxon>Apoidea</taxon>
        <taxon>Anthophila</taxon>
        <taxon>Apidae</taxon>
        <taxon>Melipona</taxon>
    </lineage>
</organism>